<dbReference type="STRING" id="194439.CT0574"/>
<evidence type="ECO:0000313" key="1">
    <source>
        <dbReference type="EMBL" id="AAM71816.1"/>
    </source>
</evidence>
<reference evidence="1 2" key="1">
    <citation type="journal article" date="2002" name="Proc. Natl. Acad. Sci. U.S.A.">
        <title>The complete genome sequence of Chlorobium tepidum TLS, a photosynthetic, anaerobic, green-sulfur bacterium.</title>
        <authorList>
            <person name="Eisen J.A."/>
            <person name="Nelson K.E."/>
            <person name="Paulsen I.T."/>
            <person name="Heidelberg J.F."/>
            <person name="Wu M."/>
            <person name="Dodson R.J."/>
            <person name="Deboy R."/>
            <person name="Gwinn M.L."/>
            <person name="Nelson W.C."/>
            <person name="Haft D.H."/>
            <person name="Hickey E.K."/>
            <person name="Peterson J.D."/>
            <person name="Durkin A.S."/>
            <person name="Kolonay J.L."/>
            <person name="Yang F."/>
            <person name="Holt I."/>
            <person name="Umayam L.A."/>
            <person name="Mason T."/>
            <person name="Brenner M."/>
            <person name="Shea T.P."/>
            <person name="Parksey D."/>
            <person name="Nierman W.C."/>
            <person name="Feldblyum T.V."/>
            <person name="Hansen C.L."/>
            <person name="Craven M.B."/>
            <person name="Radune D."/>
            <person name="Vamathevan J."/>
            <person name="Khouri H."/>
            <person name="White O."/>
            <person name="Gruber T.M."/>
            <person name="Ketchum K.A."/>
            <person name="Venter J.C."/>
            <person name="Tettelin H."/>
            <person name="Bryant D.A."/>
            <person name="Fraser C.M."/>
        </authorList>
    </citation>
    <scope>NUCLEOTIDE SEQUENCE [LARGE SCALE GENOMIC DNA]</scope>
    <source>
        <strain evidence="2">ATCC 49652 / DSM 12025 / NBRC 103806 / TLS</strain>
    </source>
</reference>
<evidence type="ECO:0000313" key="2">
    <source>
        <dbReference type="Proteomes" id="UP000001007"/>
    </source>
</evidence>
<dbReference type="AlphaFoldDB" id="Q8KEV8"/>
<protein>
    <submittedName>
        <fullName evidence="1">Uncharacterized protein</fullName>
    </submittedName>
</protein>
<dbReference type="EnsemblBacteria" id="AAM71816">
    <property type="protein sequence ID" value="AAM71816"/>
    <property type="gene ID" value="CT0574"/>
</dbReference>
<proteinExistence type="predicted"/>
<keyword evidence="2" id="KW-1185">Reference proteome</keyword>
<sequence length="31" mass="3734">MERLTEAFESQVMLIAELVELLRKREEKRGE</sequence>
<dbReference type="Proteomes" id="UP000001007">
    <property type="component" value="Chromosome"/>
</dbReference>
<dbReference type="KEGG" id="cte:CT0574"/>
<accession>Q8KEV8</accession>
<organism evidence="1 2">
    <name type="scientific">Chlorobaculum tepidum (strain ATCC 49652 / DSM 12025 / NBRC 103806 / TLS)</name>
    <name type="common">Chlorobium tepidum</name>
    <dbReference type="NCBI Taxonomy" id="194439"/>
    <lineage>
        <taxon>Bacteria</taxon>
        <taxon>Pseudomonadati</taxon>
        <taxon>Chlorobiota</taxon>
        <taxon>Chlorobiia</taxon>
        <taxon>Chlorobiales</taxon>
        <taxon>Chlorobiaceae</taxon>
        <taxon>Chlorobaculum</taxon>
    </lineage>
</organism>
<dbReference type="HOGENOM" id="CLU_3395782_0_0_10"/>
<dbReference type="EMBL" id="AE006470">
    <property type="protein sequence ID" value="AAM71816.1"/>
    <property type="molecule type" value="Genomic_DNA"/>
</dbReference>
<name>Q8KEV8_CHLTE</name>
<gene>
    <name evidence="1" type="ordered locus">CT0574</name>
</gene>